<feature type="region of interest" description="Disordered" evidence="1">
    <location>
        <begin position="51"/>
        <end position="72"/>
    </location>
</feature>
<accession>A0ABS1JCT8</accession>
<name>A0ABS1JCT8_9BACL</name>
<sequence length="364" mass="40847">MTKSSTTRSPHTSTSKPNRPTTSKSPVPSPSKILQLQKTLGNQAVMQMMRGKANKPHHAKTNISSQTKPIQRDLENETYNSMDGDLIKQAKQFFASYNKAVKAAYDFVVSVPSLGAYKALDGHTKKWAEDWQKVLDGEPASLLSASFGYVIESLVSHGSSDFRPSDPSGCTVLTQVVHGGTRPDLVLWNDDLEDEIAWLDVTASNSADHILKKDNWEERIAIFAEVTYDSLTEGTLGVMKSNKNNTSVLSEKDLKERIKQEQEIYDHKKHIWTLIGKEFTVKSLSKEIGRSKDEQNLDPSIRQDFIHSELESFFGTTINMKLVPSILVAMGVNATSWFFYSGFSVNERTGDTWLNKHVPSFYYD</sequence>
<dbReference type="EMBL" id="JAEQNB010000003">
    <property type="protein sequence ID" value="MBL0387448.1"/>
    <property type="molecule type" value="Genomic_DNA"/>
</dbReference>
<reference evidence="2 3" key="1">
    <citation type="submission" date="2021-01" db="EMBL/GenBank/DDBJ databases">
        <title>Tumebacillus sp. strain ITR2 16S ribosomal RNA gene Genome sequencing and assembly.</title>
        <authorList>
            <person name="Kang M."/>
        </authorList>
    </citation>
    <scope>NUCLEOTIDE SEQUENCE [LARGE SCALE GENOMIC DNA]</scope>
    <source>
        <strain evidence="2 3">ITR2</strain>
    </source>
</reference>
<evidence type="ECO:0000313" key="3">
    <source>
        <dbReference type="Proteomes" id="UP000602284"/>
    </source>
</evidence>
<dbReference type="RefSeq" id="WP_201635440.1">
    <property type="nucleotide sequence ID" value="NZ_JAEQNB010000003.1"/>
</dbReference>
<keyword evidence="3" id="KW-1185">Reference proteome</keyword>
<protein>
    <submittedName>
        <fullName evidence="2">Uncharacterized protein</fullName>
    </submittedName>
</protein>
<feature type="region of interest" description="Disordered" evidence="1">
    <location>
        <begin position="1"/>
        <end position="30"/>
    </location>
</feature>
<evidence type="ECO:0000313" key="2">
    <source>
        <dbReference type="EMBL" id="MBL0387448.1"/>
    </source>
</evidence>
<organism evidence="2 3">
    <name type="scientific">Tumebacillus amylolyticus</name>
    <dbReference type="NCBI Taxonomy" id="2801339"/>
    <lineage>
        <taxon>Bacteria</taxon>
        <taxon>Bacillati</taxon>
        <taxon>Bacillota</taxon>
        <taxon>Bacilli</taxon>
        <taxon>Bacillales</taxon>
        <taxon>Alicyclobacillaceae</taxon>
        <taxon>Tumebacillus</taxon>
    </lineage>
</organism>
<evidence type="ECO:0000256" key="1">
    <source>
        <dbReference type="SAM" id="MobiDB-lite"/>
    </source>
</evidence>
<proteinExistence type="predicted"/>
<gene>
    <name evidence="2" type="ORF">JJB07_12370</name>
</gene>
<dbReference type="Proteomes" id="UP000602284">
    <property type="component" value="Unassembled WGS sequence"/>
</dbReference>
<comment type="caution">
    <text evidence="2">The sequence shown here is derived from an EMBL/GenBank/DDBJ whole genome shotgun (WGS) entry which is preliminary data.</text>
</comment>